<feature type="transmembrane region" description="Helical" evidence="1">
    <location>
        <begin position="6"/>
        <end position="30"/>
    </location>
</feature>
<keyword evidence="1" id="KW-1133">Transmembrane helix</keyword>
<evidence type="ECO:0008006" key="4">
    <source>
        <dbReference type="Google" id="ProtNLM"/>
    </source>
</evidence>
<dbReference type="RefSeq" id="WP_310261431.1">
    <property type="nucleotide sequence ID" value="NZ_JAVDXU010000001.1"/>
</dbReference>
<protein>
    <recommendedName>
        <fullName evidence="4">Diguanylate cyclase</fullName>
    </recommendedName>
</protein>
<name>A0ABU1YJR2_ROSSA</name>
<reference evidence="2 3" key="1">
    <citation type="submission" date="2023-07" db="EMBL/GenBank/DDBJ databases">
        <title>Sorghum-associated microbial communities from plants grown in Nebraska, USA.</title>
        <authorList>
            <person name="Schachtman D."/>
        </authorList>
    </citation>
    <scope>NUCLEOTIDE SEQUENCE [LARGE SCALE GENOMIC DNA]</scope>
    <source>
        <strain evidence="2 3">BE314</strain>
    </source>
</reference>
<dbReference type="Proteomes" id="UP001180453">
    <property type="component" value="Unassembled WGS sequence"/>
</dbReference>
<keyword evidence="1" id="KW-0472">Membrane</keyword>
<evidence type="ECO:0000256" key="1">
    <source>
        <dbReference type="SAM" id="Phobius"/>
    </source>
</evidence>
<feature type="transmembrane region" description="Helical" evidence="1">
    <location>
        <begin position="70"/>
        <end position="92"/>
    </location>
</feature>
<organism evidence="2 3">
    <name type="scientific">Roseateles saccharophilus</name>
    <name type="common">Pseudomonas saccharophila</name>
    <dbReference type="NCBI Taxonomy" id="304"/>
    <lineage>
        <taxon>Bacteria</taxon>
        <taxon>Pseudomonadati</taxon>
        <taxon>Pseudomonadota</taxon>
        <taxon>Betaproteobacteria</taxon>
        <taxon>Burkholderiales</taxon>
        <taxon>Sphaerotilaceae</taxon>
        <taxon>Roseateles</taxon>
    </lineage>
</organism>
<dbReference type="EMBL" id="JAVDXU010000001">
    <property type="protein sequence ID" value="MDR7268256.1"/>
    <property type="molecule type" value="Genomic_DNA"/>
</dbReference>
<keyword evidence="3" id="KW-1185">Reference proteome</keyword>
<sequence>MDDTASLLQGLLAFAWAPMLVAAGVLDWALHRAQRIEFTAGIAESALHLAMLVLVGSAILAALLLEPTAGLLACLIGVVLLHDLSYLADLRVALAKRRIPILEQWVHGFQHLLPWAGLSCLLALAPGQTLALLQRPGYTADWALRFKADPPWTYTAVMFTISMLLNVLPFCEEAWRSLKVAQRR</sequence>
<proteinExistence type="predicted"/>
<feature type="transmembrane region" description="Helical" evidence="1">
    <location>
        <begin position="42"/>
        <end position="64"/>
    </location>
</feature>
<gene>
    <name evidence="2" type="ORF">J2X20_000885</name>
</gene>
<feature type="transmembrane region" description="Helical" evidence="1">
    <location>
        <begin position="112"/>
        <end position="132"/>
    </location>
</feature>
<keyword evidence="1" id="KW-0812">Transmembrane</keyword>
<evidence type="ECO:0000313" key="3">
    <source>
        <dbReference type="Proteomes" id="UP001180453"/>
    </source>
</evidence>
<feature type="transmembrane region" description="Helical" evidence="1">
    <location>
        <begin position="152"/>
        <end position="171"/>
    </location>
</feature>
<comment type="caution">
    <text evidence="2">The sequence shown here is derived from an EMBL/GenBank/DDBJ whole genome shotgun (WGS) entry which is preliminary data.</text>
</comment>
<evidence type="ECO:0000313" key="2">
    <source>
        <dbReference type="EMBL" id="MDR7268256.1"/>
    </source>
</evidence>
<accession>A0ABU1YJR2</accession>